<dbReference type="Proteomes" id="UP000199047">
    <property type="component" value="Unassembled WGS sequence"/>
</dbReference>
<dbReference type="AlphaFoldDB" id="A0AAN2QU69"/>
<evidence type="ECO:0000256" key="4">
    <source>
        <dbReference type="ARBA" id="ARBA00023163"/>
    </source>
</evidence>
<feature type="domain" description="HTH lysR-type" evidence="5">
    <location>
        <begin position="1"/>
        <end position="59"/>
    </location>
</feature>
<evidence type="ECO:0000313" key="9">
    <source>
        <dbReference type="Proteomes" id="UP000199047"/>
    </source>
</evidence>
<dbReference type="InterPro" id="IPR000847">
    <property type="entry name" value="LysR_HTH_N"/>
</dbReference>
<dbReference type="InterPro" id="IPR005119">
    <property type="entry name" value="LysR_subst-bd"/>
</dbReference>
<keyword evidence="2" id="KW-0805">Transcription regulation</keyword>
<evidence type="ECO:0000313" key="6">
    <source>
        <dbReference type="EMBL" id="CUW08820.1"/>
    </source>
</evidence>
<sequence>MMLKLIKTFIAVYETRSFSKAADQLFISQPTVSVHIKQLEEQLNVKLFDRNGRMFLSPTLNARRFYQHATQLLDDWQEATASLDLTTENTRTSISIGASQTTATVLLPKIIAQLSKSTLNSMNLKVEMHNSEEILAGVLNKQFDLGFIEKPITNDFIVRHTLAKDQLVLAGNLASDMWLVREKGSGVYHYMQQYFKQQNIVPEHFLTITNNDIIVKMLSENIGKSIVSSQTLPKNMSFIKLPDSFNRDFYLINHQHNNRPEIQDFIVMVEKIAKTLL</sequence>
<dbReference type="GO" id="GO:0000976">
    <property type="term" value="F:transcription cis-regulatory region binding"/>
    <property type="evidence" value="ECO:0007669"/>
    <property type="project" value="TreeGrafter"/>
</dbReference>
<dbReference type="SUPFAM" id="SSF53850">
    <property type="entry name" value="Periplasmic binding protein-like II"/>
    <property type="match status" value="1"/>
</dbReference>
<dbReference type="Pfam" id="PF00126">
    <property type="entry name" value="HTH_1"/>
    <property type="match status" value="1"/>
</dbReference>
<dbReference type="GO" id="GO:0003700">
    <property type="term" value="F:DNA-binding transcription factor activity"/>
    <property type="evidence" value="ECO:0007669"/>
    <property type="project" value="InterPro"/>
</dbReference>
<dbReference type="Gene3D" id="3.40.190.290">
    <property type="match status" value="1"/>
</dbReference>
<accession>A0AAN2QU69</accession>
<proteinExistence type="inferred from homology"/>
<gene>
    <name evidence="7" type="ORF">KSL4_0547</name>
    <name evidence="6" type="ORF">PL111_0064</name>
</gene>
<dbReference type="PROSITE" id="PS50931">
    <property type="entry name" value="HTH_LYSR"/>
    <property type="match status" value="1"/>
</dbReference>
<dbReference type="PANTHER" id="PTHR30126:SF40">
    <property type="entry name" value="HTH-TYPE TRANSCRIPTIONAL REGULATOR GLTR"/>
    <property type="match status" value="1"/>
</dbReference>
<dbReference type="PRINTS" id="PR00039">
    <property type="entry name" value="HTHLYSR"/>
</dbReference>
<keyword evidence="3" id="KW-0238">DNA-binding</keyword>
<dbReference type="FunFam" id="1.10.10.10:FF:000001">
    <property type="entry name" value="LysR family transcriptional regulator"/>
    <property type="match status" value="1"/>
</dbReference>
<evidence type="ECO:0000259" key="5">
    <source>
        <dbReference type="PROSITE" id="PS50931"/>
    </source>
</evidence>
<dbReference type="EMBL" id="FBTB01000019">
    <property type="protein sequence ID" value="CUW16625.1"/>
    <property type="molecule type" value="Genomic_DNA"/>
</dbReference>
<evidence type="ECO:0000256" key="3">
    <source>
        <dbReference type="ARBA" id="ARBA00023125"/>
    </source>
</evidence>
<dbReference type="InterPro" id="IPR036388">
    <property type="entry name" value="WH-like_DNA-bd_sf"/>
</dbReference>
<comment type="caution">
    <text evidence="6">The sequence shown here is derived from an EMBL/GenBank/DDBJ whole genome shotgun (WGS) entry which is preliminary data.</text>
</comment>
<name>A0AAN2QU69_9LACO</name>
<reference evidence="8 9" key="1">
    <citation type="submission" date="2015-12" db="EMBL/GenBank/DDBJ databases">
        <authorList>
            <person name="Andreevskaya M."/>
        </authorList>
    </citation>
    <scope>NUCLEOTIDE SEQUENCE [LARGE SCALE GENOMIC DNA]</scope>
    <source>
        <strain evidence="7 9">KSL4-2</strain>
        <strain evidence="6 8">PL111</strain>
    </source>
</reference>
<comment type="similarity">
    <text evidence="1">Belongs to the LysR transcriptional regulatory family.</text>
</comment>
<evidence type="ECO:0000313" key="8">
    <source>
        <dbReference type="Proteomes" id="UP000198868"/>
    </source>
</evidence>
<evidence type="ECO:0000256" key="2">
    <source>
        <dbReference type="ARBA" id="ARBA00023015"/>
    </source>
</evidence>
<dbReference type="EMBL" id="FBTU01000013">
    <property type="protein sequence ID" value="CUW08820.1"/>
    <property type="molecule type" value="Genomic_DNA"/>
</dbReference>
<dbReference type="PANTHER" id="PTHR30126">
    <property type="entry name" value="HTH-TYPE TRANSCRIPTIONAL REGULATOR"/>
    <property type="match status" value="1"/>
</dbReference>
<keyword evidence="4" id="KW-0804">Transcription</keyword>
<keyword evidence="9" id="KW-1185">Reference proteome</keyword>
<dbReference type="InterPro" id="IPR036390">
    <property type="entry name" value="WH_DNA-bd_sf"/>
</dbReference>
<organism evidence="6 8">
    <name type="scientific">Leuconostoc inhae</name>
    <dbReference type="NCBI Taxonomy" id="178001"/>
    <lineage>
        <taxon>Bacteria</taxon>
        <taxon>Bacillati</taxon>
        <taxon>Bacillota</taxon>
        <taxon>Bacilli</taxon>
        <taxon>Lactobacillales</taxon>
        <taxon>Lactobacillaceae</taxon>
        <taxon>Leuconostoc</taxon>
    </lineage>
</organism>
<evidence type="ECO:0000256" key="1">
    <source>
        <dbReference type="ARBA" id="ARBA00009437"/>
    </source>
</evidence>
<evidence type="ECO:0000313" key="7">
    <source>
        <dbReference type="EMBL" id="CUW16625.1"/>
    </source>
</evidence>
<protein>
    <submittedName>
        <fullName evidence="6">LysR family transcriptional regulator YeiE</fullName>
    </submittedName>
</protein>
<dbReference type="Pfam" id="PF03466">
    <property type="entry name" value="LysR_substrate"/>
    <property type="match status" value="1"/>
</dbReference>
<dbReference type="Proteomes" id="UP000198868">
    <property type="component" value="Unassembled WGS sequence"/>
</dbReference>
<dbReference type="Gene3D" id="1.10.10.10">
    <property type="entry name" value="Winged helix-like DNA-binding domain superfamily/Winged helix DNA-binding domain"/>
    <property type="match status" value="1"/>
</dbReference>
<dbReference type="SUPFAM" id="SSF46785">
    <property type="entry name" value="Winged helix' DNA-binding domain"/>
    <property type="match status" value="1"/>
</dbReference>